<dbReference type="EMBL" id="JACHMB010000001">
    <property type="protein sequence ID" value="MBB5776753.1"/>
    <property type="molecule type" value="Genomic_DNA"/>
</dbReference>
<dbReference type="GO" id="GO:0003700">
    <property type="term" value="F:DNA-binding transcription factor activity"/>
    <property type="evidence" value="ECO:0007669"/>
    <property type="project" value="TreeGrafter"/>
</dbReference>
<dbReference type="SMART" id="SM00354">
    <property type="entry name" value="HTH_LACI"/>
    <property type="match status" value="1"/>
</dbReference>
<dbReference type="GO" id="GO:0000976">
    <property type="term" value="F:transcription cis-regulatory region binding"/>
    <property type="evidence" value="ECO:0007669"/>
    <property type="project" value="TreeGrafter"/>
</dbReference>
<keyword evidence="3" id="KW-0804">Transcription</keyword>
<dbReference type="InterPro" id="IPR000843">
    <property type="entry name" value="HTH_LacI"/>
</dbReference>
<dbReference type="PROSITE" id="PS50932">
    <property type="entry name" value="HTH_LACI_2"/>
    <property type="match status" value="1"/>
</dbReference>
<dbReference type="PANTHER" id="PTHR30146">
    <property type="entry name" value="LACI-RELATED TRANSCRIPTIONAL REPRESSOR"/>
    <property type="match status" value="1"/>
</dbReference>
<feature type="domain" description="HTH lacI-type" evidence="4">
    <location>
        <begin position="15"/>
        <end position="70"/>
    </location>
</feature>
<dbReference type="RefSeq" id="WP_313044364.1">
    <property type="nucleotide sequence ID" value="NZ_JACHMB010000001.1"/>
</dbReference>
<dbReference type="Gene3D" id="3.40.50.2300">
    <property type="match status" value="2"/>
</dbReference>
<dbReference type="Pfam" id="PF13377">
    <property type="entry name" value="Peripla_BP_3"/>
    <property type="match status" value="1"/>
</dbReference>
<dbReference type="SUPFAM" id="SSF47413">
    <property type="entry name" value="lambda repressor-like DNA-binding domains"/>
    <property type="match status" value="1"/>
</dbReference>
<dbReference type="AlphaFoldDB" id="A0A7W9G3W4"/>
<organism evidence="5 6">
    <name type="scientific">Nonomuraea jabiensis</name>
    <dbReference type="NCBI Taxonomy" id="882448"/>
    <lineage>
        <taxon>Bacteria</taxon>
        <taxon>Bacillati</taxon>
        <taxon>Actinomycetota</taxon>
        <taxon>Actinomycetes</taxon>
        <taxon>Streptosporangiales</taxon>
        <taxon>Streptosporangiaceae</taxon>
        <taxon>Nonomuraea</taxon>
    </lineage>
</organism>
<evidence type="ECO:0000256" key="1">
    <source>
        <dbReference type="ARBA" id="ARBA00023015"/>
    </source>
</evidence>
<dbReference type="InterPro" id="IPR046335">
    <property type="entry name" value="LacI/GalR-like_sensor"/>
</dbReference>
<dbReference type="SUPFAM" id="SSF53822">
    <property type="entry name" value="Periplasmic binding protein-like I"/>
    <property type="match status" value="1"/>
</dbReference>
<evidence type="ECO:0000256" key="3">
    <source>
        <dbReference type="ARBA" id="ARBA00023163"/>
    </source>
</evidence>
<keyword evidence="2 5" id="KW-0238">DNA-binding</keyword>
<dbReference type="CDD" id="cd01392">
    <property type="entry name" value="HTH_LacI"/>
    <property type="match status" value="1"/>
</dbReference>
<dbReference type="Pfam" id="PF00356">
    <property type="entry name" value="LacI"/>
    <property type="match status" value="1"/>
</dbReference>
<evidence type="ECO:0000313" key="5">
    <source>
        <dbReference type="EMBL" id="MBB5776753.1"/>
    </source>
</evidence>
<gene>
    <name evidence="5" type="ORF">HD596_003509</name>
</gene>
<reference evidence="5 6" key="1">
    <citation type="submission" date="2020-08" db="EMBL/GenBank/DDBJ databases">
        <title>Sequencing the genomes of 1000 actinobacteria strains.</title>
        <authorList>
            <person name="Klenk H.-P."/>
        </authorList>
    </citation>
    <scope>NUCLEOTIDE SEQUENCE [LARGE SCALE GENOMIC DNA]</scope>
    <source>
        <strain evidence="5 6">DSM 45507</strain>
    </source>
</reference>
<dbReference type="PANTHER" id="PTHR30146:SF153">
    <property type="entry name" value="LACTOSE OPERON REPRESSOR"/>
    <property type="match status" value="1"/>
</dbReference>
<evidence type="ECO:0000259" key="4">
    <source>
        <dbReference type="PROSITE" id="PS50932"/>
    </source>
</evidence>
<proteinExistence type="predicted"/>
<keyword evidence="1" id="KW-0805">Transcription regulation</keyword>
<dbReference type="InterPro" id="IPR010982">
    <property type="entry name" value="Lambda_DNA-bd_dom_sf"/>
</dbReference>
<keyword evidence="6" id="KW-1185">Reference proteome</keyword>
<dbReference type="Gene3D" id="1.10.260.40">
    <property type="entry name" value="lambda repressor-like DNA-binding domains"/>
    <property type="match status" value="1"/>
</dbReference>
<evidence type="ECO:0000256" key="2">
    <source>
        <dbReference type="ARBA" id="ARBA00023125"/>
    </source>
</evidence>
<protein>
    <submittedName>
        <fullName evidence="5">DNA-binding LacI/PurR family transcriptional regulator</fullName>
    </submittedName>
</protein>
<name>A0A7W9G3W4_9ACTN</name>
<evidence type="ECO:0000313" key="6">
    <source>
        <dbReference type="Proteomes" id="UP000579153"/>
    </source>
</evidence>
<sequence length="333" mass="36272">MTDNPRSIDEVPHSVTIAFIAESAGVSIPTVSKVLNGRSGVSDETRARVEELINQYGYRRPSGNRSSTVELVFREMADTWAVEVIRGVERVARKNRIGLFVSQFDSSIDDTIGRRPIGVLFVSQISESERDRLKAKDVPFVVIDPIDELPDDIPFVGTTNWRGGHSATRHLLDLGHRRVAMINGPDHPFCQARMAGYFSALAEAGLTPDPELLIRTELTRDHGYTAALQLLSRADRPTAIFASDDMQAFGVYRAAGELGLSVPRDLSVVGFDDLVVSDWVDPPLTTVHQPLFEMAGAATELALTLGRGEPVSQIGLEIATTLTVRASTAPPKG</sequence>
<comment type="caution">
    <text evidence="5">The sequence shown here is derived from an EMBL/GenBank/DDBJ whole genome shotgun (WGS) entry which is preliminary data.</text>
</comment>
<dbReference type="Proteomes" id="UP000579153">
    <property type="component" value="Unassembled WGS sequence"/>
</dbReference>
<accession>A0A7W9G3W4</accession>
<dbReference type="InterPro" id="IPR028082">
    <property type="entry name" value="Peripla_BP_I"/>
</dbReference>